<gene>
    <name evidence="7" type="ORF">HJC23_005596</name>
</gene>
<feature type="compositionally biased region" description="Low complexity" evidence="4">
    <location>
        <begin position="171"/>
        <end position="182"/>
    </location>
</feature>
<keyword evidence="2" id="KW-0964">Secreted</keyword>
<feature type="chain" id="PRO_5044808845" description="Carbohydrate-binding module family 96 domain-containing protein" evidence="5">
    <location>
        <begin position="30"/>
        <end position="1014"/>
    </location>
</feature>
<dbReference type="Pfam" id="PF24517">
    <property type="entry name" value="CBM96"/>
    <property type="match status" value="3"/>
</dbReference>
<evidence type="ECO:0000259" key="6">
    <source>
        <dbReference type="Pfam" id="PF24517"/>
    </source>
</evidence>
<reference evidence="7 8" key="1">
    <citation type="journal article" date="2020" name="G3 (Bethesda)">
        <title>Improved Reference Genome for Cyclotella cryptica CCMP332, a Model for Cell Wall Morphogenesis, Salinity Adaptation, and Lipid Production in Diatoms (Bacillariophyta).</title>
        <authorList>
            <person name="Roberts W.R."/>
            <person name="Downey K.M."/>
            <person name="Ruck E.C."/>
            <person name="Traller J.C."/>
            <person name="Alverson A.J."/>
        </authorList>
    </citation>
    <scope>NUCLEOTIDE SEQUENCE [LARGE SCALE GENOMIC DNA]</scope>
    <source>
        <strain evidence="7 8">CCMP332</strain>
    </source>
</reference>
<evidence type="ECO:0000313" key="8">
    <source>
        <dbReference type="Proteomes" id="UP001516023"/>
    </source>
</evidence>
<evidence type="ECO:0000313" key="7">
    <source>
        <dbReference type="EMBL" id="KAL3776612.1"/>
    </source>
</evidence>
<keyword evidence="3 5" id="KW-0732">Signal</keyword>
<accession>A0ABD3NL92</accession>
<evidence type="ECO:0000256" key="4">
    <source>
        <dbReference type="SAM" id="MobiDB-lite"/>
    </source>
</evidence>
<feature type="domain" description="Carbohydrate-binding module family 96" evidence="6">
    <location>
        <begin position="850"/>
        <end position="1012"/>
    </location>
</feature>
<feature type="compositionally biased region" description="Polar residues" evidence="4">
    <location>
        <begin position="183"/>
        <end position="197"/>
    </location>
</feature>
<evidence type="ECO:0000256" key="3">
    <source>
        <dbReference type="ARBA" id="ARBA00022729"/>
    </source>
</evidence>
<feature type="compositionally biased region" description="Polar residues" evidence="4">
    <location>
        <begin position="364"/>
        <end position="380"/>
    </location>
</feature>
<feature type="domain" description="Carbohydrate-binding module family 96" evidence="6">
    <location>
        <begin position="422"/>
        <end position="583"/>
    </location>
</feature>
<feature type="domain" description="Carbohydrate-binding module family 96" evidence="6">
    <location>
        <begin position="647"/>
        <end position="811"/>
    </location>
</feature>
<comment type="caution">
    <text evidence="7">The sequence shown here is derived from an EMBL/GenBank/DDBJ whole genome shotgun (WGS) entry which is preliminary data.</text>
</comment>
<feature type="signal peptide" evidence="5">
    <location>
        <begin position="1"/>
        <end position="29"/>
    </location>
</feature>
<feature type="compositionally biased region" description="Low complexity" evidence="4">
    <location>
        <begin position="148"/>
        <end position="161"/>
    </location>
</feature>
<dbReference type="EMBL" id="JABMIG020000482">
    <property type="protein sequence ID" value="KAL3776612.1"/>
    <property type="molecule type" value="Genomic_DNA"/>
</dbReference>
<feature type="compositionally biased region" description="Low complexity" evidence="4">
    <location>
        <begin position="298"/>
        <end position="343"/>
    </location>
</feature>
<name>A0ABD3NL92_9STRA</name>
<dbReference type="Proteomes" id="UP001516023">
    <property type="component" value="Unassembled WGS sequence"/>
</dbReference>
<protein>
    <recommendedName>
        <fullName evidence="6">Carbohydrate-binding module family 96 domain-containing protein</fullName>
    </recommendedName>
</protein>
<evidence type="ECO:0000256" key="1">
    <source>
        <dbReference type="ARBA" id="ARBA00004613"/>
    </source>
</evidence>
<dbReference type="NCBIfam" id="NF033679">
    <property type="entry name" value="DNRLRE_dom"/>
    <property type="match status" value="3"/>
</dbReference>
<dbReference type="GO" id="GO:0005576">
    <property type="term" value="C:extracellular region"/>
    <property type="evidence" value="ECO:0007669"/>
    <property type="project" value="UniProtKB-SubCell"/>
</dbReference>
<comment type="subcellular location">
    <subcellularLocation>
        <location evidence="1">Secreted</location>
    </subcellularLocation>
</comment>
<sequence length="1014" mass="108741">MPLKKRRTINIPCLSAAAAALAAVHEATASTLYWADMNGDSPSCKSESPPPQLNSDKLFASKALCCQKMLPWLPADECIGPDVEKTPLATAPPLVASASGASPEMDIDCSDPSITRVQCLQAPNCERATRKASNGLWVNYCAFKDNSSVSDAPSSSSSRVSVRTKRPSVPPSSTSSTSPSLSHNAITDTPTSYSPTHSPVDATLEPTQTLTTASTVPPSLPSLENDEPQLFCAFEFADLETTCSTTAQRCGSSPCPPGMFCFPYDCMVVQSSLLINEEPEEPMISSSPKRPVGSFQNPSKSPSYSSIPPSPSPLSVTSSESSSKFSSTKSPISPSTSASPTMPYSTSDFIVELVEWSNIGITESLTNNNQPQLDYTKNPRTFSPTLPPTISPSSRPTPYPTTHPTTSQPTEQELPVAELILPSVADTTLSNARPDDNFGKLEAIAINGGSSNSSSDRFDSLIKFDLSLVDRSSTIVRATLQLFSMNSCSGGSSVYITEDSAWDEETATWNNAPPAQGVRVAILPGMSSKIWQNIDVTSAVNVWKTGYHTDDSLSLRIMSLENSLCMFAASESGEQTQARLVVEYTVDDGSLPIQQMSGSLDLYEYPALDSQGQTPHDAFDVYEFSTSSSQGPTPVNAMDESFSELVFIATEDASISNVRHGDNFGTQHEIVVDGGDYGTGLIRGSNGDSEQFDALLKFDTSSINPLAVKSGLLRIYVTHSCLYGGDIYATNGHDDWSQETVTWDDAPQASGLAIGSLSSVEAGNWYSVDLSMFSDVFSDDQATLRVVSPENSRCRYTSLDRGNETAPRLVLRLNSTVEKMEDITPYDNTSTPLKPTQELIPVSGNFILIVATDDATIDATAIDANLGSSPFLSVDYDEHTRTIHDAVIRFDLSQMRGGALPRSALLTLFTESQCGNAGTFMTTEGDGEWNENSISWASAPNYVSNTSFVGGQMVGTFGEVASGRWYGFSVIEALTEAVLARKKALTFRLTSGGMQSCSYSSLQSGRPPKLLVAF</sequence>
<proteinExistence type="predicted"/>
<keyword evidence="8" id="KW-1185">Reference proteome</keyword>
<dbReference type="AlphaFoldDB" id="A0ABD3NL92"/>
<feature type="compositionally biased region" description="Pro residues" evidence="4">
    <location>
        <begin position="385"/>
        <end position="401"/>
    </location>
</feature>
<feature type="region of interest" description="Disordered" evidence="4">
    <location>
        <begin position="279"/>
        <end position="343"/>
    </location>
</feature>
<evidence type="ECO:0000256" key="5">
    <source>
        <dbReference type="SAM" id="SignalP"/>
    </source>
</evidence>
<evidence type="ECO:0000256" key="2">
    <source>
        <dbReference type="ARBA" id="ARBA00022525"/>
    </source>
</evidence>
<dbReference type="InterPro" id="IPR055372">
    <property type="entry name" value="CBM96"/>
</dbReference>
<feature type="region of interest" description="Disordered" evidence="4">
    <location>
        <begin position="148"/>
        <end position="202"/>
    </location>
</feature>
<feature type="region of interest" description="Disordered" evidence="4">
    <location>
        <begin position="364"/>
        <end position="411"/>
    </location>
</feature>
<organism evidence="7 8">
    <name type="scientific">Cyclotella cryptica</name>
    <dbReference type="NCBI Taxonomy" id="29204"/>
    <lineage>
        <taxon>Eukaryota</taxon>
        <taxon>Sar</taxon>
        <taxon>Stramenopiles</taxon>
        <taxon>Ochrophyta</taxon>
        <taxon>Bacillariophyta</taxon>
        <taxon>Coscinodiscophyceae</taxon>
        <taxon>Thalassiosirophycidae</taxon>
        <taxon>Stephanodiscales</taxon>
        <taxon>Stephanodiscaceae</taxon>
        <taxon>Cyclotella</taxon>
    </lineage>
</organism>